<keyword evidence="1" id="KW-0812">Transmembrane</keyword>
<dbReference type="AlphaFoldDB" id="A0A2S1QZQ2"/>
<name>A0A2S1QZQ2_9FLAO</name>
<feature type="transmembrane region" description="Helical" evidence="1">
    <location>
        <begin position="53"/>
        <end position="73"/>
    </location>
</feature>
<dbReference type="OrthoDB" id="1372856at2"/>
<proteinExistence type="predicted"/>
<evidence type="ECO:0000313" key="2">
    <source>
        <dbReference type="EMBL" id="AWH85913.1"/>
    </source>
</evidence>
<feature type="transmembrane region" description="Helical" evidence="1">
    <location>
        <begin position="85"/>
        <end position="106"/>
    </location>
</feature>
<gene>
    <name evidence="2" type="ORF">HYN59_12715</name>
</gene>
<keyword evidence="1" id="KW-1133">Transmembrane helix</keyword>
<feature type="transmembrane region" description="Helical" evidence="1">
    <location>
        <begin position="30"/>
        <end position="46"/>
    </location>
</feature>
<dbReference type="EMBL" id="CP029186">
    <property type="protein sequence ID" value="AWH85913.1"/>
    <property type="molecule type" value="Genomic_DNA"/>
</dbReference>
<feature type="transmembrane region" description="Helical" evidence="1">
    <location>
        <begin position="5"/>
        <end position="24"/>
    </location>
</feature>
<evidence type="ECO:0000313" key="3">
    <source>
        <dbReference type="Proteomes" id="UP000244929"/>
    </source>
</evidence>
<keyword evidence="3" id="KW-1185">Reference proteome</keyword>
<dbReference type="KEGG" id="falb:HYN59_12715"/>
<feature type="transmembrane region" description="Helical" evidence="1">
    <location>
        <begin position="113"/>
        <end position="133"/>
    </location>
</feature>
<evidence type="ECO:0000256" key="1">
    <source>
        <dbReference type="SAM" id="Phobius"/>
    </source>
</evidence>
<accession>A0A2S1QZQ2</accession>
<sequence>MRDKLVLILAFIIVIFNGIIGHFFAPNGISFTPIIIIATTSLVAFGTKNVKAIWKSIFAFLFIALNDIFIKLYSGGTHDNEGLEWIHCFTLIGLIPSFIILLITILKSFESKIFKIIAIILFPILVVIYFQLFHDLGLGRHYWYDWNG</sequence>
<keyword evidence="1" id="KW-0472">Membrane</keyword>
<protein>
    <submittedName>
        <fullName evidence="2">Uncharacterized protein</fullName>
    </submittedName>
</protein>
<organism evidence="2 3">
    <name type="scientific">Flavobacterium album</name>
    <dbReference type="NCBI Taxonomy" id="2175091"/>
    <lineage>
        <taxon>Bacteria</taxon>
        <taxon>Pseudomonadati</taxon>
        <taxon>Bacteroidota</taxon>
        <taxon>Flavobacteriia</taxon>
        <taxon>Flavobacteriales</taxon>
        <taxon>Flavobacteriaceae</taxon>
        <taxon>Flavobacterium</taxon>
    </lineage>
</organism>
<reference evidence="2 3" key="1">
    <citation type="submission" date="2018-04" db="EMBL/GenBank/DDBJ databases">
        <title>Genome sequencing of Flavobacterium sp. HYN0059.</title>
        <authorList>
            <person name="Yi H."/>
            <person name="Baek C."/>
        </authorList>
    </citation>
    <scope>NUCLEOTIDE SEQUENCE [LARGE SCALE GENOMIC DNA]</scope>
    <source>
        <strain evidence="2 3">HYN0059</strain>
    </source>
</reference>
<dbReference type="RefSeq" id="WP_108778615.1">
    <property type="nucleotide sequence ID" value="NZ_CP029186.1"/>
</dbReference>
<dbReference type="Proteomes" id="UP000244929">
    <property type="component" value="Chromosome"/>
</dbReference>